<feature type="domain" description="F-box" evidence="1">
    <location>
        <begin position="9"/>
        <end position="39"/>
    </location>
</feature>
<dbReference type="AlphaFoldDB" id="A0A5N5QFE0"/>
<proteinExistence type="predicted"/>
<protein>
    <recommendedName>
        <fullName evidence="1">F-box domain-containing protein</fullName>
    </recommendedName>
</protein>
<dbReference type="CDD" id="cd09917">
    <property type="entry name" value="F-box_SF"/>
    <property type="match status" value="1"/>
</dbReference>
<dbReference type="OrthoDB" id="3162794at2759"/>
<dbReference type="Gene3D" id="3.80.10.10">
    <property type="entry name" value="Ribonuclease Inhibitor"/>
    <property type="match status" value="1"/>
</dbReference>
<dbReference type="InterPro" id="IPR032675">
    <property type="entry name" value="LRR_dom_sf"/>
</dbReference>
<comment type="caution">
    <text evidence="2">The sequence shown here is derived from an EMBL/GenBank/DDBJ whole genome shotgun (WGS) entry which is preliminary data.</text>
</comment>
<dbReference type="InterPro" id="IPR001810">
    <property type="entry name" value="F-box_dom"/>
</dbReference>
<dbReference type="SUPFAM" id="SSF52047">
    <property type="entry name" value="RNI-like"/>
    <property type="match status" value="1"/>
</dbReference>
<dbReference type="Proteomes" id="UP000383932">
    <property type="component" value="Unassembled WGS sequence"/>
</dbReference>
<dbReference type="InterPro" id="IPR036047">
    <property type="entry name" value="F-box-like_dom_sf"/>
</dbReference>
<gene>
    <name evidence="2" type="ORF">CTheo_6099</name>
</gene>
<evidence type="ECO:0000259" key="1">
    <source>
        <dbReference type="Pfam" id="PF00646"/>
    </source>
</evidence>
<accession>A0A5N5QFE0</accession>
<dbReference type="EMBL" id="SSOP01000168">
    <property type="protein sequence ID" value="KAB5590462.1"/>
    <property type="molecule type" value="Genomic_DNA"/>
</dbReference>
<keyword evidence="3" id="KW-1185">Reference proteome</keyword>
<sequence>MATPSSSILPELLIMALEHCSPSNLANASRVSRSWYRMVFPIINRDITIKNCQQLEELITRRASESETDELQVGRSLRRLTIDSGDSVMHLQKEHPAVVFENLSHLSIRCHSYFTKTLVDLIASCPNITKLAMTIPGRPSAVLAGLKTPLAKLRSVALLGKAPLRNLDLESTIDGSIGNFFRAHPHIEKVTMKWYPRHQTLERINPLLIASLFPALKSFFGPIRVCIALVASELRHQLVALGARNNALTNDEAENSLSELAATARLLPNLKHFEISKFDSKILSRIKINSETLLQILAATPALVWLNINCVSVEWDDVLRVLERVPFLTKAAFRIEQPRHNASTSFPDFQPMVDDILLARCPKVRATRLAILAAAIGRETTSETD</sequence>
<dbReference type="Pfam" id="PF00646">
    <property type="entry name" value="F-box"/>
    <property type="match status" value="1"/>
</dbReference>
<evidence type="ECO:0000313" key="3">
    <source>
        <dbReference type="Proteomes" id="UP000383932"/>
    </source>
</evidence>
<reference evidence="2 3" key="1">
    <citation type="journal article" date="2019" name="Fungal Biol. Biotechnol.">
        <title>Draft genome sequence of fastidious pathogen Ceratobasidium theobromae, which causes vascular-streak dieback in Theobroma cacao.</title>
        <authorList>
            <person name="Ali S.S."/>
            <person name="Asman A."/>
            <person name="Shao J."/>
            <person name="Firmansyah A.P."/>
            <person name="Susilo A.W."/>
            <person name="Rosmana A."/>
            <person name="McMahon P."/>
            <person name="Junaid M."/>
            <person name="Guest D."/>
            <person name="Kheng T.Y."/>
            <person name="Meinhardt L.W."/>
            <person name="Bailey B.A."/>
        </authorList>
    </citation>
    <scope>NUCLEOTIDE SEQUENCE [LARGE SCALE GENOMIC DNA]</scope>
    <source>
        <strain evidence="2 3">CT2</strain>
    </source>
</reference>
<dbReference type="SUPFAM" id="SSF81383">
    <property type="entry name" value="F-box domain"/>
    <property type="match status" value="1"/>
</dbReference>
<name>A0A5N5QFE0_9AGAM</name>
<organism evidence="2 3">
    <name type="scientific">Ceratobasidium theobromae</name>
    <dbReference type="NCBI Taxonomy" id="1582974"/>
    <lineage>
        <taxon>Eukaryota</taxon>
        <taxon>Fungi</taxon>
        <taxon>Dikarya</taxon>
        <taxon>Basidiomycota</taxon>
        <taxon>Agaricomycotina</taxon>
        <taxon>Agaricomycetes</taxon>
        <taxon>Cantharellales</taxon>
        <taxon>Ceratobasidiaceae</taxon>
        <taxon>Ceratobasidium</taxon>
    </lineage>
</organism>
<evidence type="ECO:0000313" key="2">
    <source>
        <dbReference type="EMBL" id="KAB5590462.1"/>
    </source>
</evidence>